<protein>
    <recommendedName>
        <fullName evidence="8">Plant intracellular Ras-group-related LRR protein 1</fullName>
    </recommendedName>
</protein>
<evidence type="ECO:0000256" key="3">
    <source>
        <dbReference type="ARBA" id="ARBA00023786"/>
    </source>
</evidence>
<keyword evidence="5" id="KW-0732">Signal</keyword>
<dbReference type="AlphaFoldDB" id="A0AAQ3UAU6"/>
<evidence type="ECO:0000313" key="7">
    <source>
        <dbReference type="Proteomes" id="UP001341281"/>
    </source>
</evidence>
<dbReference type="Proteomes" id="UP001341281">
    <property type="component" value="Chromosome 07"/>
</dbReference>
<dbReference type="PRINTS" id="PR00019">
    <property type="entry name" value="LEURICHRPT"/>
</dbReference>
<dbReference type="SMART" id="SM00369">
    <property type="entry name" value="LRR_TYP"/>
    <property type="match status" value="7"/>
</dbReference>
<dbReference type="Gene3D" id="3.80.10.10">
    <property type="entry name" value="Ribonuclease Inhibitor"/>
    <property type="match status" value="2"/>
</dbReference>
<dbReference type="SUPFAM" id="SSF52058">
    <property type="entry name" value="L domain-like"/>
    <property type="match status" value="1"/>
</dbReference>
<feature type="signal peptide" evidence="5">
    <location>
        <begin position="1"/>
        <end position="18"/>
    </location>
</feature>
<dbReference type="SMART" id="SM00364">
    <property type="entry name" value="LRR_BAC"/>
    <property type="match status" value="7"/>
</dbReference>
<dbReference type="PANTHER" id="PTHR48051:SF1">
    <property type="entry name" value="RAS SUPPRESSOR PROTEIN 1"/>
    <property type="match status" value="1"/>
</dbReference>
<keyword evidence="1" id="KW-0433">Leucine-rich repeat</keyword>
<dbReference type="PROSITE" id="PS51450">
    <property type="entry name" value="LRR"/>
    <property type="match status" value="2"/>
</dbReference>
<comment type="function">
    <text evidence="4">Leucine-rich repeat protein that likely mediates protein interactions, possibly in the context of signal transduction.</text>
</comment>
<sequence>MLTIKIASFCWLEYLARCTVCLCVEKGKAIAAAGSAQLPLLLQRVASCLAVSLGRLFRCRYIREGSRALCTGSRVTFAVLALPAPPPASPFSAAATSRPAGRLRRVALAAATCCACCQGAVESRSGEKTADMRDMGEKRRRGQGHVHAVGFGAGGVGVGHAEHEEKPREQKKLDMSGMSMETLPHLTMSLGNITTLDLSNNNLESIPESIIARLLNVVVLDVHSNQLTSLPNSIGCLSKLKVLNVSGNLLHDLPATIEECRALEELNANFNQLTRLPDTLGFELHGLRRLSVNSNKLAFLPSSTSHMLALRSLDARLNCLRALPDGLENLGSLEALNVSQNFQYLRELPYGIGLLVSLRELDVSYNSIAALPDSMGCLTKLARFSAAGNPLVCPPMDVVDQSLDAMRAYLSARMNGTAKAKKKSSWVPKLVKYSTFSAGMMTPARTKVGHGGDTDGLHMSEYQSLHGHGGGIAASPGFLSMLSPRRLFSPRRNSAKY</sequence>
<dbReference type="InterPro" id="IPR001611">
    <property type="entry name" value="Leu-rich_rpt"/>
</dbReference>
<keyword evidence="7" id="KW-1185">Reference proteome</keyword>
<evidence type="ECO:0000256" key="5">
    <source>
        <dbReference type="SAM" id="SignalP"/>
    </source>
</evidence>
<organism evidence="6 7">
    <name type="scientific">Paspalum notatum var. saurae</name>
    <dbReference type="NCBI Taxonomy" id="547442"/>
    <lineage>
        <taxon>Eukaryota</taxon>
        <taxon>Viridiplantae</taxon>
        <taxon>Streptophyta</taxon>
        <taxon>Embryophyta</taxon>
        <taxon>Tracheophyta</taxon>
        <taxon>Spermatophyta</taxon>
        <taxon>Magnoliopsida</taxon>
        <taxon>Liliopsida</taxon>
        <taxon>Poales</taxon>
        <taxon>Poaceae</taxon>
        <taxon>PACMAD clade</taxon>
        <taxon>Panicoideae</taxon>
        <taxon>Andropogonodae</taxon>
        <taxon>Paspaleae</taxon>
        <taxon>Paspalinae</taxon>
        <taxon>Paspalum</taxon>
    </lineage>
</organism>
<dbReference type="InterPro" id="IPR003591">
    <property type="entry name" value="Leu-rich_rpt_typical-subtyp"/>
</dbReference>
<dbReference type="GO" id="GO:0005737">
    <property type="term" value="C:cytoplasm"/>
    <property type="evidence" value="ECO:0007669"/>
    <property type="project" value="TreeGrafter"/>
</dbReference>
<evidence type="ECO:0000256" key="2">
    <source>
        <dbReference type="ARBA" id="ARBA00022737"/>
    </source>
</evidence>
<reference evidence="6 7" key="1">
    <citation type="submission" date="2024-02" db="EMBL/GenBank/DDBJ databases">
        <title>High-quality chromosome-scale genome assembly of Pensacola bahiagrass (Paspalum notatum Flugge var. saurae).</title>
        <authorList>
            <person name="Vega J.M."/>
            <person name="Podio M."/>
            <person name="Orjuela J."/>
            <person name="Siena L.A."/>
            <person name="Pessino S.C."/>
            <person name="Combes M.C."/>
            <person name="Mariac C."/>
            <person name="Albertini E."/>
            <person name="Pupilli F."/>
            <person name="Ortiz J.P.A."/>
            <person name="Leblanc O."/>
        </authorList>
    </citation>
    <scope>NUCLEOTIDE SEQUENCE [LARGE SCALE GENOMIC DNA]</scope>
    <source>
        <strain evidence="6">R1</strain>
        <tissue evidence="6">Leaf</tissue>
    </source>
</reference>
<gene>
    <name evidence="6" type="ORF">U9M48_033724</name>
</gene>
<proteinExistence type="inferred from homology"/>
<dbReference type="PANTHER" id="PTHR48051">
    <property type="match status" value="1"/>
</dbReference>
<dbReference type="InterPro" id="IPR050216">
    <property type="entry name" value="LRR_domain-containing"/>
</dbReference>
<evidence type="ECO:0000256" key="4">
    <source>
        <dbReference type="ARBA" id="ARBA00037519"/>
    </source>
</evidence>
<dbReference type="Pfam" id="PF13855">
    <property type="entry name" value="LRR_8"/>
    <property type="match status" value="1"/>
</dbReference>
<keyword evidence="2" id="KW-0677">Repeat</keyword>
<evidence type="ECO:0000256" key="1">
    <source>
        <dbReference type="ARBA" id="ARBA00022614"/>
    </source>
</evidence>
<accession>A0AAQ3UAU6</accession>
<name>A0AAQ3UAU6_PASNO</name>
<dbReference type="EMBL" id="CP144751">
    <property type="protein sequence ID" value="WVZ87022.1"/>
    <property type="molecule type" value="Genomic_DNA"/>
</dbReference>
<feature type="chain" id="PRO_5042918428" description="Plant intracellular Ras-group-related LRR protein 1" evidence="5">
    <location>
        <begin position="19"/>
        <end position="497"/>
    </location>
</feature>
<comment type="similarity">
    <text evidence="3">Belongs to the SHOC2 family.</text>
</comment>
<evidence type="ECO:0000313" key="6">
    <source>
        <dbReference type="EMBL" id="WVZ87022.1"/>
    </source>
</evidence>
<evidence type="ECO:0008006" key="8">
    <source>
        <dbReference type="Google" id="ProtNLM"/>
    </source>
</evidence>
<dbReference type="InterPro" id="IPR032675">
    <property type="entry name" value="LRR_dom_sf"/>
</dbReference>